<gene>
    <name evidence="1" type="ORF">AWC22_12065</name>
</gene>
<dbReference type="AlphaFoldDB" id="A0A1X2DB81"/>
<dbReference type="STRING" id="486698.AWC22_12065"/>
<keyword evidence="2" id="KW-1185">Reference proteome</keyword>
<dbReference type="EMBL" id="LQPQ01000030">
    <property type="protein sequence ID" value="ORW85423.1"/>
    <property type="molecule type" value="Genomic_DNA"/>
</dbReference>
<evidence type="ECO:0000313" key="1">
    <source>
        <dbReference type="EMBL" id="ORW85423.1"/>
    </source>
</evidence>
<accession>A0A1X2DB81</accession>
<dbReference type="Proteomes" id="UP000193087">
    <property type="component" value="Unassembled WGS sequence"/>
</dbReference>
<name>A0A1X2DB81_9MYCO</name>
<organism evidence="1 2">
    <name type="scientific">Mycobacterium riyadhense</name>
    <dbReference type="NCBI Taxonomy" id="486698"/>
    <lineage>
        <taxon>Bacteria</taxon>
        <taxon>Bacillati</taxon>
        <taxon>Actinomycetota</taxon>
        <taxon>Actinomycetes</taxon>
        <taxon>Mycobacteriales</taxon>
        <taxon>Mycobacteriaceae</taxon>
        <taxon>Mycobacterium</taxon>
    </lineage>
</organism>
<comment type="caution">
    <text evidence="1">The sequence shown here is derived from an EMBL/GenBank/DDBJ whole genome shotgun (WGS) entry which is preliminary data.</text>
</comment>
<sequence>MGEGLMVDDFLQQVHTIVEPFLSDLGFAVEKVDSDVDEDGPKGSVVYYRGQDCKIQIYHSSREGEINAMIAPLDAPNEYGLYDRSGKWYYFNDFTEMPDLPLEELVRKLREERTNFDTTPKRLEWLKRERIARYFDSAHAAIIADGES</sequence>
<evidence type="ECO:0000313" key="2">
    <source>
        <dbReference type="Proteomes" id="UP000193087"/>
    </source>
</evidence>
<protein>
    <submittedName>
        <fullName evidence="1">Uncharacterized protein</fullName>
    </submittedName>
</protein>
<proteinExistence type="predicted"/>
<reference evidence="1 2" key="1">
    <citation type="submission" date="2016-01" db="EMBL/GenBank/DDBJ databases">
        <title>The new phylogeny of the genus Mycobacterium.</title>
        <authorList>
            <person name="Tarcisio F."/>
            <person name="Conor M."/>
            <person name="Antonella G."/>
            <person name="Elisabetta G."/>
            <person name="Giulia F.S."/>
            <person name="Sara T."/>
            <person name="Anna F."/>
            <person name="Clotilde B."/>
            <person name="Roberto B."/>
            <person name="Veronica D.S."/>
            <person name="Fabio R."/>
            <person name="Monica P."/>
            <person name="Olivier J."/>
            <person name="Enrico T."/>
            <person name="Nicola S."/>
        </authorList>
    </citation>
    <scope>NUCLEOTIDE SEQUENCE [LARGE SCALE GENOMIC DNA]</scope>
    <source>
        <strain evidence="1 2">DSM 45176</strain>
    </source>
</reference>